<evidence type="ECO:0000313" key="2">
    <source>
        <dbReference type="EMBL" id="TXK12672.1"/>
    </source>
</evidence>
<dbReference type="Pfam" id="PF10990">
    <property type="entry name" value="DUF2809"/>
    <property type="match status" value="1"/>
</dbReference>
<evidence type="ECO:0000256" key="1">
    <source>
        <dbReference type="SAM" id="Phobius"/>
    </source>
</evidence>
<feature type="transmembrane region" description="Helical" evidence="1">
    <location>
        <begin position="110"/>
        <end position="127"/>
    </location>
</feature>
<dbReference type="EMBL" id="VRSV01000001">
    <property type="protein sequence ID" value="TXK12672.1"/>
    <property type="molecule type" value="Genomic_DNA"/>
</dbReference>
<accession>A0A5C8I114</accession>
<keyword evidence="1" id="KW-1133">Transmembrane helix</keyword>
<evidence type="ECO:0000313" key="3">
    <source>
        <dbReference type="Proteomes" id="UP000321034"/>
    </source>
</evidence>
<proteinExistence type="predicted"/>
<feature type="transmembrane region" description="Helical" evidence="1">
    <location>
        <begin position="45"/>
        <end position="62"/>
    </location>
</feature>
<feature type="transmembrane region" description="Helical" evidence="1">
    <location>
        <begin position="69"/>
        <end position="90"/>
    </location>
</feature>
<keyword evidence="3" id="KW-1185">Reference proteome</keyword>
<dbReference type="OrthoDB" id="3874273at2"/>
<sequence>MSLPPRTVRRRRMAAVIALAVVVAAGLVVHRLAPSSVATDVAGDALYAVAVYTGLVMLFASARPALLGALAVAWCVAVELFQLTGAPVALAAAFPPAALVLGTGFDARDLVVYPLAVVVAAAVDTTVERRRGMTAGERGLESA</sequence>
<protein>
    <submittedName>
        <fullName evidence="2">DUF2809 domain-containing protein</fullName>
    </submittedName>
</protein>
<name>A0A5C8I114_9MICO</name>
<comment type="caution">
    <text evidence="2">The sequence shown here is derived from an EMBL/GenBank/DDBJ whole genome shotgun (WGS) entry which is preliminary data.</text>
</comment>
<dbReference type="Proteomes" id="UP000321034">
    <property type="component" value="Unassembled WGS sequence"/>
</dbReference>
<feature type="transmembrane region" description="Helical" evidence="1">
    <location>
        <begin position="12"/>
        <end position="33"/>
    </location>
</feature>
<keyword evidence="1" id="KW-0472">Membrane</keyword>
<keyword evidence="1" id="KW-0812">Transmembrane</keyword>
<dbReference type="AlphaFoldDB" id="A0A5C8I114"/>
<dbReference type="RefSeq" id="WP_147893384.1">
    <property type="nucleotide sequence ID" value="NZ_BAAANR010000001.1"/>
</dbReference>
<dbReference type="InterPro" id="IPR021257">
    <property type="entry name" value="DUF2809"/>
</dbReference>
<reference evidence="2 3" key="1">
    <citation type="submission" date="2019-08" db="EMBL/GenBank/DDBJ databases">
        <authorList>
            <person name="Dong K."/>
        </authorList>
    </citation>
    <scope>NUCLEOTIDE SEQUENCE [LARGE SCALE GENOMIC DNA]</scope>
    <source>
        <strain evidence="2 3">JCM14558</strain>
    </source>
</reference>
<gene>
    <name evidence="2" type="ORF">FVP77_04220</name>
</gene>
<organism evidence="2 3">
    <name type="scientific">Microbacterium hatanonis</name>
    <dbReference type="NCBI Taxonomy" id="404366"/>
    <lineage>
        <taxon>Bacteria</taxon>
        <taxon>Bacillati</taxon>
        <taxon>Actinomycetota</taxon>
        <taxon>Actinomycetes</taxon>
        <taxon>Micrococcales</taxon>
        <taxon>Microbacteriaceae</taxon>
        <taxon>Microbacterium</taxon>
    </lineage>
</organism>